<feature type="domain" description="Fervidolysin-like N-terminal prodomain" evidence="9">
    <location>
        <begin position="41"/>
        <end position="102"/>
    </location>
</feature>
<dbReference type="Proteomes" id="UP000598174">
    <property type="component" value="Unassembled WGS sequence"/>
</dbReference>
<dbReference type="Gene3D" id="3.40.50.200">
    <property type="entry name" value="Peptidase S8/S53 domain"/>
    <property type="match status" value="1"/>
</dbReference>
<dbReference type="PANTHER" id="PTHR43806:SF11">
    <property type="entry name" value="CEREVISIN-RELATED"/>
    <property type="match status" value="1"/>
</dbReference>
<keyword evidence="2 5" id="KW-0645">Protease</keyword>
<evidence type="ECO:0000256" key="4">
    <source>
        <dbReference type="ARBA" id="ARBA00022825"/>
    </source>
</evidence>
<evidence type="ECO:0000256" key="7">
    <source>
        <dbReference type="SAM" id="SignalP"/>
    </source>
</evidence>
<dbReference type="EMBL" id="BOMM01000012">
    <property type="protein sequence ID" value="GIE09938.1"/>
    <property type="molecule type" value="Genomic_DNA"/>
</dbReference>
<evidence type="ECO:0000259" key="9">
    <source>
        <dbReference type="Pfam" id="PF22148"/>
    </source>
</evidence>
<dbReference type="AlphaFoldDB" id="A0A919IXD5"/>
<dbReference type="GO" id="GO:0006508">
    <property type="term" value="P:proteolysis"/>
    <property type="evidence" value="ECO:0007669"/>
    <property type="project" value="UniProtKB-KW"/>
</dbReference>
<dbReference type="PANTHER" id="PTHR43806">
    <property type="entry name" value="PEPTIDASE S8"/>
    <property type="match status" value="1"/>
</dbReference>
<dbReference type="GO" id="GO:0004252">
    <property type="term" value="F:serine-type endopeptidase activity"/>
    <property type="evidence" value="ECO:0007669"/>
    <property type="project" value="UniProtKB-UniRule"/>
</dbReference>
<accession>A0A919IXD5</accession>
<comment type="caution">
    <text evidence="10">The sequence shown here is derived from an EMBL/GenBank/DDBJ whole genome shotgun (WGS) entry which is preliminary data.</text>
</comment>
<dbReference type="InterPro" id="IPR054399">
    <property type="entry name" value="Fervidolysin-like_N_prodom"/>
</dbReference>
<dbReference type="PROSITE" id="PS51892">
    <property type="entry name" value="SUBTILASE"/>
    <property type="match status" value="1"/>
</dbReference>
<dbReference type="InterPro" id="IPR037045">
    <property type="entry name" value="S8pro/Inhibitor_I9_sf"/>
</dbReference>
<gene>
    <name evidence="10" type="ORF">Afe05nite_17780</name>
</gene>
<sequence length="590" mass="62097">MQLTKRRFVVGLITTAVAASFTAVTTMASAAESDTTAQPVRLIVGYKAESLPDSASQKFSVAGVRAAALNQLRASTVRVPATRSAALIAALRNDPNVSYVEVDHVRKIDDVTPNDTEYVAGHQPESREVNLPAAWESTTGSDVTVAVLDTGVNANGDLSGAVLDGYDFVNNDGDPADDQGHGSKVSSLIAARGNNGAGIAGVCWECRILPVKVLDYQGSGYDSDIARGITWAVQHGAKVINMSLGGDSYSQTLADAVAYANASGVLVVAAAGNESTSKREYPAAYGDVLSVGATAPCPNYSADPACTTGTTDRANFSNFNSSTDKWVDVAAPGTVLAMDRNGRYGPEQSKGTSFSAPIVAGIAALIKSQKPSYTGWSLMWSIMNTATPIGSWTTYGKVDAAKALTWDTETSAPTILGLSPQQNQKVRGTVTFTPYQPSDVGSGIRLVALSVDGVAKGGATKAPWAVAWNSAGRNGTAKIQFRLYDKAGNTRVYDRVVIADNTAPNVRITKAPKNKSKIKGTVKIYYTGSDTYGIKNYQLIINGKVVSTHAGTPAFSFVASKYPKSSIRVQVRAYDVAGNSRITSVLTYHR</sequence>
<feature type="active site" description="Charge relay system" evidence="5">
    <location>
        <position position="181"/>
    </location>
</feature>
<evidence type="ECO:0000256" key="1">
    <source>
        <dbReference type="ARBA" id="ARBA00011073"/>
    </source>
</evidence>
<dbReference type="Gene3D" id="2.60.40.10">
    <property type="entry name" value="Immunoglobulins"/>
    <property type="match status" value="2"/>
</dbReference>
<feature type="active site" description="Charge relay system" evidence="5">
    <location>
        <position position="149"/>
    </location>
</feature>
<dbReference type="SUPFAM" id="SSF52743">
    <property type="entry name" value="Subtilisin-like"/>
    <property type="match status" value="1"/>
</dbReference>
<dbReference type="PROSITE" id="PS00138">
    <property type="entry name" value="SUBTILASE_SER"/>
    <property type="match status" value="1"/>
</dbReference>
<feature type="signal peptide" evidence="7">
    <location>
        <begin position="1"/>
        <end position="30"/>
    </location>
</feature>
<dbReference type="Pfam" id="PF00082">
    <property type="entry name" value="Peptidase_S8"/>
    <property type="match status" value="1"/>
</dbReference>
<dbReference type="GO" id="GO:0005975">
    <property type="term" value="P:carbohydrate metabolic process"/>
    <property type="evidence" value="ECO:0007669"/>
    <property type="project" value="UniProtKB-ARBA"/>
</dbReference>
<evidence type="ECO:0000256" key="3">
    <source>
        <dbReference type="ARBA" id="ARBA00022801"/>
    </source>
</evidence>
<dbReference type="PROSITE" id="PS00137">
    <property type="entry name" value="SUBTILASE_HIS"/>
    <property type="match status" value="1"/>
</dbReference>
<feature type="chain" id="PRO_5037848061" evidence="7">
    <location>
        <begin position="31"/>
        <end position="590"/>
    </location>
</feature>
<keyword evidence="4 5" id="KW-0720">Serine protease</keyword>
<feature type="domain" description="Peptidase S8/S53" evidence="8">
    <location>
        <begin position="140"/>
        <end position="387"/>
    </location>
</feature>
<evidence type="ECO:0000256" key="5">
    <source>
        <dbReference type="PROSITE-ProRule" id="PRU01240"/>
    </source>
</evidence>
<dbReference type="InterPro" id="IPR036852">
    <property type="entry name" value="Peptidase_S8/S53_dom_sf"/>
</dbReference>
<dbReference type="PROSITE" id="PS00136">
    <property type="entry name" value="SUBTILASE_ASP"/>
    <property type="match status" value="1"/>
</dbReference>
<dbReference type="InterPro" id="IPR000209">
    <property type="entry name" value="Peptidase_S8/S53_dom"/>
</dbReference>
<dbReference type="RefSeq" id="WP_203816511.1">
    <property type="nucleotide sequence ID" value="NZ_BAAABP010000007.1"/>
</dbReference>
<dbReference type="Pfam" id="PF22148">
    <property type="entry name" value="Fervidolysin_NPro-like"/>
    <property type="match status" value="1"/>
</dbReference>
<evidence type="ECO:0000256" key="6">
    <source>
        <dbReference type="RuleBase" id="RU003355"/>
    </source>
</evidence>
<keyword evidence="11" id="KW-1185">Reference proteome</keyword>
<dbReference type="InterPro" id="IPR022398">
    <property type="entry name" value="Peptidase_S8_His-AS"/>
</dbReference>
<dbReference type="InterPro" id="IPR023827">
    <property type="entry name" value="Peptidase_S8_Asp-AS"/>
</dbReference>
<keyword evidence="3 5" id="KW-0378">Hydrolase</keyword>
<dbReference type="InterPro" id="IPR050131">
    <property type="entry name" value="Peptidase_S8_subtilisin-like"/>
</dbReference>
<evidence type="ECO:0000313" key="10">
    <source>
        <dbReference type="EMBL" id="GIE09938.1"/>
    </source>
</evidence>
<dbReference type="InterPro" id="IPR023828">
    <property type="entry name" value="Peptidase_S8_Ser-AS"/>
</dbReference>
<dbReference type="InterPro" id="IPR015500">
    <property type="entry name" value="Peptidase_S8_subtilisin-rel"/>
</dbReference>
<dbReference type="PRINTS" id="PR00723">
    <property type="entry name" value="SUBTILISIN"/>
</dbReference>
<reference evidence="10" key="1">
    <citation type="submission" date="2021-01" db="EMBL/GenBank/DDBJ databases">
        <title>Whole genome shotgun sequence of Actinoplanes ferrugineus NBRC 15555.</title>
        <authorList>
            <person name="Komaki H."/>
            <person name="Tamura T."/>
        </authorList>
    </citation>
    <scope>NUCLEOTIDE SEQUENCE</scope>
    <source>
        <strain evidence="10">NBRC 15555</strain>
    </source>
</reference>
<evidence type="ECO:0000256" key="2">
    <source>
        <dbReference type="ARBA" id="ARBA00022670"/>
    </source>
</evidence>
<protein>
    <submittedName>
        <fullName evidence="10">Uncharacterized protein</fullName>
    </submittedName>
</protein>
<organism evidence="10 11">
    <name type="scientific">Paractinoplanes ferrugineus</name>
    <dbReference type="NCBI Taxonomy" id="113564"/>
    <lineage>
        <taxon>Bacteria</taxon>
        <taxon>Bacillati</taxon>
        <taxon>Actinomycetota</taxon>
        <taxon>Actinomycetes</taxon>
        <taxon>Micromonosporales</taxon>
        <taxon>Micromonosporaceae</taxon>
        <taxon>Paractinoplanes</taxon>
    </lineage>
</organism>
<comment type="similarity">
    <text evidence="1 5 6">Belongs to the peptidase S8 family.</text>
</comment>
<name>A0A919IXD5_9ACTN</name>
<keyword evidence="7" id="KW-0732">Signal</keyword>
<proteinExistence type="inferred from homology"/>
<dbReference type="InterPro" id="IPR013783">
    <property type="entry name" value="Ig-like_fold"/>
</dbReference>
<dbReference type="Gene3D" id="3.30.70.80">
    <property type="entry name" value="Peptidase S8 propeptide/proteinase inhibitor I9"/>
    <property type="match status" value="1"/>
</dbReference>
<feature type="active site" description="Charge relay system" evidence="5">
    <location>
        <position position="353"/>
    </location>
</feature>
<evidence type="ECO:0000313" key="11">
    <source>
        <dbReference type="Proteomes" id="UP000598174"/>
    </source>
</evidence>
<evidence type="ECO:0000259" key="8">
    <source>
        <dbReference type="Pfam" id="PF00082"/>
    </source>
</evidence>